<organism evidence="1 2">
    <name type="scientific">Imbroritus primus</name>
    <dbReference type="NCBI Taxonomy" id="3058603"/>
    <lineage>
        <taxon>Bacteria</taxon>
        <taxon>Pseudomonadati</taxon>
        <taxon>Pseudomonadota</taxon>
        <taxon>Betaproteobacteria</taxon>
        <taxon>Burkholderiales</taxon>
        <taxon>Burkholderiaceae</taxon>
        <taxon>Imbroritus</taxon>
    </lineage>
</organism>
<proteinExistence type="predicted"/>
<reference evidence="1" key="1">
    <citation type="submission" date="2019-05" db="EMBL/GenBank/DDBJ databases">
        <title>Revised genome assembly of Burkholderiaceae (previously Ralstonia) sp. PBA.</title>
        <authorList>
            <person name="Gan H.M."/>
        </authorList>
    </citation>
    <scope>NUCLEOTIDE SEQUENCE</scope>
    <source>
        <strain evidence="1">PBA</strain>
    </source>
</reference>
<accession>A0ACD3SRX4</accession>
<name>A0ACD3SRX4_9BURK</name>
<evidence type="ECO:0000313" key="2">
    <source>
        <dbReference type="Proteomes" id="UP000004277"/>
    </source>
</evidence>
<dbReference type="EMBL" id="AKCV02000015">
    <property type="protein sequence ID" value="TMS58970.1"/>
    <property type="molecule type" value="Genomic_DNA"/>
</dbReference>
<dbReference type="Proteomes" id="UP000004277">
    <property type="component" value="Unassembled WGS sequence"/>
</dbReference>
<comment type="caution">
    <text evidence="1">The sequence shown here is derived from an EMBL/GenBank/DDBJ whole genome shotgun (WGS) entry which is preliminary data.</text>
</comment>
<keyword evidence="2" id="KW-1185">Reference proteome</keyword>
<sequence>MPTQTWAPATEDRSREAFGQPLPGLPDALRDAFFRGRTLFRQNWVIAPSRDTEVDGLGPLHNRISCIACHNGNGKGHAPNGPGERARALLLRLSVDGQDKHGGPRPHPVYGDQLNEDSIPGVPPEGRVRVSWQEKIVKLADGEPVSLRRPSIAIDEPGYGPLGPAQVSARIGPGVFGLGLLESVEIQTLKDLAAESRSTGMQGRLNIVYDAASNRQIPGRYGLKSNRSTLRDQIAAAMHGDLGITTTLMPAQNCTPVQSACRSQPHGGMPELTDTQLDDLEVYLAWLAPPAPRPAASAAVKAAVLRGQAAFGAMGCAACHRPELPLGKHHLLGDLSGQRIAAYTDLLLHDMGEDLADHRPDFLASGREWRTPPLWGISLLHMMNDRVGYLHDGRARTVQEAILWHGGAAAVARDRYATAPREERQALLEFVESR</sequence>
<gene>
    <name evidence="1" type="ORF">MW7_008970</name>
</gene>
<evidence type="ECO:0000313" key="1">
    <source>
        <dbReference type="EMBL" id="TMS58970.1"/>
    </source>
</evidence>
<protein>
    <submittedName>
        <fullName evidence="1">Thiol oxidoreductase</fullName>
    </submittedName>
</protein>